<dbReference type="EMBL" id="VLLE01000003">
    <property type="protein sequence ID" value="TWI83726.1"/>
    <property type="molecule type" value="Genomic_DNA"/>
</dbReference>
<organism evidence="1 2">
    <name type="scientific">Lacibacter cauensis</name>
    <dbReference type="NCBI Taxonomy" id="510947"/>
    <lineage>
        <taxon>Bacteria</taxon>
        <taxon>Pseudomonadati</taxon>
        <taxon>Bacteroidota</taxon>
        <taxon>Chitinophagia</taxon>
        <taxon>Chitinophagales</taxon>
        <taxon>Chitinophagaceae</taxon>
        <taxon>Lacibacter</taxon>
    </lineage>
</organism>
<comment type="caution">
    <text evidence="1">The sequence shown here is derived from an EMBL/GenBank/DDBJ whole genome shotgun (WGS) entry which is preliminary data.</text>
</comment>
<evidence type="ECO:0000313" key="1">
    <source>
        <dbReference type="EMBL" id="TWI83726.1"/>
    </source>
</evidence>
<dbReference type="Proteomes" id="UP000316167">
    <property type="component" value="Unassembled WGS sequence"/>
</dbReference>
<dbReference type="AlphaFoldDB" id="A0A562SSD2"/>
<gene>
    <name evidence="1" type="ORF">IQ13_1840</name>
</gene>
<dbReference type="OrthoDB" id="674215at2"/>
<accession>A0A562SSD2</accession>
<reference evidence="1 2" key="1">
    <citation type="journal article" date="2015" name="Stand. Genomic Sci.">
        <title>Genomic Encyclopedia of Bacterial and Archaeal Type Strains, Phase III: the genomes of soil and plant-associated and newly described type strains.</title>
        <authorList>
            <person name="Whitman W.B."/>
            <person name="Woyke T."/>
            <person name="Klenk H.P."/>
            <person name="Zhou Y."/>
            <person name="Lilburn T.G."/>
            <person name="Beck B.J."/>
            <person name="De Vos P."/>
            <person name="Vandamme P."/>
            <person name="Eisen J.A."/>
            <person name="Garrity G."/>
            <person name="Hugenholtz P."/>
            <person name="Kyrpides N.C."/>
        </authorList>
    </citation>
    <scope>NUCLEOTIDE SEQUENCE [LARGE SCALE GENOMIC DNA]</scope>
    <source>
        <strain evidence="1 2">CGMCC 1.7271</strain>
    </source>
</reference>
<evidence type="ECO:0000313" key="2">
    <source>
        <dbReference type="Proteomes" id="UP000316167"/>
    </source>
</evidence>
<protein>
    <recommendedName>
        <fullName evidence="3">Secreted protein (Por secretion system target)</fullName>
    </recommendedName>
</protein>
<keyword evidence="2" id="KW-1185">Reference proteome</keyword>
<evidence type="ECO:0008006" key="3">
    <source>
        <dbReference type="Google" id="ProtNLM"/>
    </source>
</evidence>
<sequence length="83" mass="9360">MFAKVKPQVFIDTLTLELSSPERKAIKAVLKDEGGAVCRHLESEASSHRSLIWSGLNDLPYGVYTIELKQGENEMKMQIVKRV</sequence>
<name>A0A562SSD2_9BACT</name>
<proteinExistence type="predicted"/>
<dbReference type="RefSeq" id="WP_144886015.1">
    <property type="nucleotide sequence ID" value="NZ_VLLE01000003.1"/>
</dbReference>